<dbReference type="Proteomes" id="UP000076744">
    <property type="component" value="Unassembled WGS sequence"/>
</dbReference>
<dbReference type="OrthoDB" id="426293at2759"/>
<dbReference type="RefSeq" id="XP_018703930.1">
    <property type="nucleotide sequence ID" value="XM_018848794.1"/>
</dbReference>
<dbReference type="STRING" id="1081104.A0A162MJZ4"/>
<dbReference type="SMART" id="SM00248">
    <property type="entry name" value="ANK"/>
    <property type="match status" value="6"/>
</dbReference>
<feature type="repeat" description="ANK" evidence="3">
    <location>
        <begin position="135"/>
        <end position="157"/>
    </location>
</feature>
<keyword evidence="5" id="KW-1185">Reference proteome</keyword>
<feature type="repeat" description="ANK" evidence="3">
    <location>
        <begin position="169"/>
        <end position="201"/>
    </location>
</feature>
<feature type="repeat" description="ANK" evidence="3">
    <location>
        <begin position="69"/>
        <end position="101"/>
    </location>
</feature>
<sequence length="599" mass="67390">MERLIEQNDEDSKQVIEVIQRYADLSEREPCRRPPSAKDIIKAIFDHKRDETLWLLSQQGIKVSKPDQNGRTVLSYAAERGWTEVVQAALGVGSKINGPDLIGRTAISWASEFGEPTMVKLLISQQASPTLPDHFGRTPLSYAASRGDRAVVDVLLKDIRVETLACDLENKSPLFWASEKGHVEVVTTLLRRRMDRAVIDEQTVGNGLTPLSVALVKNHLEVAELLVAKGASYRHIRIEGLYPLDWAVDCGRWSIVEFLLKCSNKAPEYKVVLERPKTSVVLLLRRNGVFISPASLRSPLLPTTRDGITVAQHDADGNVTEVTEESAPLFLSKGYRLEAYTCSYQCSYLNLSIRDEPTILQELHDSYENALPMRPDVWEAVAWVEDVGKAGKFLELLLHGLKICPDEIPESFIEALLGRDSEAAEQSSIRVMMEMLGERAHGAVRLTPRAWKRAAAGSDNWILAFLRRNWSDSMPKEIQDELSWIEKLRVALRPNSNVPLTKHIEQGLEQYAESGKDYVLLLLATAVRGRMLKATRILAQWPGLDINAPVLPRRRPVLFAARSREIEQVLIDAGAHQDFEDLFGETYKSYRERHPVSNP</sequence>
<feature type="repeat" description="ANK" evidence="3">
    <location>
        <begin position="206"/>
        <end position="232"/>
    </location>
</feature>
<dbReference type="AlphaFoldDB" id="A0A162MJZ4"/>
<evidence type="ECO:0000256" key="1">
    <source>
        <dbReference type="ARBA" id="ARBA00022737"/>
    </source>
</evidence>
<dbReference type="EMBL" id="AZHB01000012">
    <property type="protein sequence ID" value="OAA62180.1"/>
    <property type="molecule type" value="Genomic_DNA"/>
</dbReference>
<evidence type="ECO:0000256" key="2">
    <source>
        <dbReference type="ARBA" id="ARBA00023043"/>
    </source>
</evidence>
<keyword evidence="1" id="KW-0677">Repeat</keyword>
<accession>A0A162MJZ4</accession>
<dbReference type="PANTHER" id="PTHR24198">
    <property type="entry name" value="ANKYRIN REPEAT AND PROTEIN KINASE DOMAIN-CONTAINING PROTEIN"/>
    <property type="match status" value="1"/>
</dbReference>
<name>A0A162MJZ4_CORFA</name>
<dbReference type="InterPro" id="IPR002110">
    <property type="entry name" value="Ankyrin_rpt"/>
</dbReference>
<evidence type="ECO:0000256" key="3">
    <source>
        <dbReference type="PROSITE-ProRule" id="PRU00023"/>
    </source>
</evidence>
<keyword evidence="2 3" id="KW-0040">ANK repeat</keyword>
<evidence type="ECO:0000313" key="4">
    <source>
        <dbReference type="EMBL" id="OAA62180.1"/>
    </source>
</evidence>
<reference evidence="4 5" key="1">
    <citation type="journal article" date="2016" name="Genome Biol. Evol.">
        <title>Divergent and convergent evolution of fungal pathogenicity.</title>
        <authorList>
            <person name="Shang Y."/>
            <person name="Xiao G."/>
            <person name="Zheng P."/>
            <person name="Cen K."/>
            <person name="Zhan S."/>
            <person name="Wang C."/>
        </authorList>
    </citation>
    <scope>NUCLEOTIDE SEQUENCE [LARGE SCALE GENOMIC DNA]</scope>
    <source>
        <strain evidence="4 5">ARSEF 2679</strain>
    </source>
</reference>
<dbReference type="PANTHER" id="PTHR24198:SF194">
    <property type="entry name" value="INVERSIN-A"/>
    <property type="match status" value="1"/>
</dbReference>
<dbReference type="SUPFAM" id="SSF48403">
    <property type="entry name" value="Ankyrin repeat"/>
    <property type="match status" value="1"/>
</dbReference>
<organism evidence="4 5">
    <name type="scientific">Cordyceps fumosorosea (strain ARSEF 2679)</name>
    <name type="common">Isaria fumosorosea</name>
    <dbReference type="NCBI Taxonomy" id="1081104"/>
    <lineage>
        <taxon>Eukaryota</taxon>
        <taxon>Fungi</taxon>
        <taxon>Dikarya</taxon>
        <taxon>Ascomycota</taxon>
        <taxon>Pezizomycotina</taxon>
        <taxon>Sordariomycetes</taxon>
        <taxon>Hypocreomycetidae</taxon>
        <taxon>Hypocreales</taxon>
        <taxon>Cordycipitaceae</taxon>
        <taxon>Cordyceps</taxon>
    </lineage>
</organism>
<comment type="caution">
    <text evidence="4">The sequence shown here is derived from an EMBL/GenBank/DDBJ whole genome shotgun (WGS) entry which is preliminary data.</text>
</comment>
<dbReference type="Pfam" id="PF12796">
    <property type="entry name" value="Ank_2"/>
    <property type="match status" value="2"/>
</dbReference>
<protein>
    <submittedName>
        <fullName evidence="4">Ankyrin repeat-containing domain protein</fullName>
    </submittedName>
</protein>
<gene>
    <name evidence="4" type="ORF">ISF_05189</name>
</gene>
<dbReference type="GeneID" id="30021481"/>
<evidence type="ECO:0000313" key="5">
    <source>
        <dbReference type="Proteomes" id="UP000076744"/>
    </source>
</evidence>
<dbReference type="PROSITE" id="PS50297">
    <property type="entry name" value="ANK_REP_REGION"/>
    <property type="match status" value="2"/>
</dbReference>
<dbReference type="PROSITE" id="PS50088">
    <property type="entry name" value="ANK_REPEAT"/>
    <property type="match status" value="4"/>
</dbReference>
<proteinExistence type="predicted"/>
<dbReference type="Gene3D" id="1.25.40.20">
    <property type="entry name" value="Ankyrin repeat-containing domain"/>
    <property type="match status" value="1"/>
</dbReference>
<dbReference type="InterPro" id="IPR036770">
    <property type="entry name" value="Ankyrin_rpt-contain_sf"/>
</dbReference>